<dbReference type="PROSITE" id="PS00591">
    <property type="entry name" value="GH10_1"/>
    <property type="match status" value="1"/>
</dbReference>
<dbReference type="PROSITE" id="PS51173">
    <property type="entry name" value="CBM2"/>
    <property type="match status" value="1"/>
</dbReference>
<dbReference type="EC" id="3.2.1.8" evidence="10"/>
<feature type="region of interest" description="Disordered" evidence="11">
    <location>
        <begin position="354"/>
        <end position="379"/>
    </location>
</feature>
<accession>A0ABT9N2I1</accession>
<proteinExistence type="inferred from homology"/>
<dbReference type="SMART" id="SM00637">
    <property type="entry name" value="CBD_II"/>
    <property type="match status" value="1"/>
</dbReference>
<dbReference type="SMART" id="SM00633">
    <property type="entry name" value="Glyco_10"/>
    <property type="match status" value="1"/>
</dbReference>
<gene>
    <name evidence="14" type="ORF">J2S43_006402</name>
</gene>
<dbReference type="PROSITE" id="PS00561">
    <property type="entry name" value="CBM2_A"/>
    <property type="match status" value="1"/>
</dbReference>
<comment type="similarity">
    <text evidence="2 10">Belongs to the glycosyl hydrolase 10 (cellulase F) family.</text>
</comment>
<dbReference type="InterPro" id="IPR044846">
    <property type="entry name" value="GH10"/>
</dbReference>
<name>A0ABT9N2I1_9ACTN</name>
<dbReference type="SUPFAM" id="SSF49384">
    <property type="entry name" value="Carbohydrate-binding domain"/>
    <property type="match status" value="1"/>
</dbReference>
<evidence type="ECO:0000256" key="7">
    <source>
        <dbReference type="ARBA" id="ARBA00023295"/>
    </source>
</evidence>
<dbReference type="Proteomes" id="UP001240984">
    <property type="component" value="Unassembled WGS sequence"/>
</dbReference>
<evidence type="ECO:0000256" key="11">
    <source>
        <dbReference type="SAM" id="MobiDB-lite"/>
    </source>
</evidence>
<keyword evidence="3" id="KW-0858">Xylan degradation</keyword>
<reference evidence="14 15" key="1">
    <citation type="submission" date="2023-07" db="EMBL/GenBank/DDBJ databases">
        <title>Sequencing the genomes of 1000 actinobacteria strains.</title>
        <authorList>
            <person name="Klenk H.-P."/>
        </authorList>
    </citation>
    <scope>NUCLEOTIDE SEQUENCE [LARGE SCALE GENOMIC DNA]</scope>
    <source>
        <strain evidence="14 15">DSM 44710</strain>
    </source>
</reference>
<keyword evidence="5 10" id="KW-0378">Hydrolase</keyword>
<dbReference type="Pfam" id="PF00331">
    <property type="entry name" value="Glyco_hydro_10"/>
    <property type="match status" value="1"/>
</dbReference>
<evidence type="ECO:0000313" key="15">
    <source>
        <dbReference type="Proteomes" id="UP001240984"/>
    </source>
</evidence>
<dbReference type="GO" id="GO:0031176">
    <property type="term" value="F:endo-1,4-beta-xylanase activity"/>
    <property type="evidence" value="ECO:0007669"/>
    <property type="project" value="UniProtKB-EC"/>
</dbReference>
<feature type="domain" description="CBM2" evidence="12">
    <location>
        <begin position="372"/>
        <end position="481"/>
    </location>
</feature>
<dbReference type="PANTHER" id="PTHR31490:SF88">
    <property type="entry name" value="BETA-XYLANASE"/>
    <property type="match status" value="1"/>
</dbReference>
<keyword evidence="6 10" id="KW-0119">Carbohydrate metabolism</keyword>
<evidence type="ECO:0000256" key="1">
    <source>
        <dbReference type="ARBA" id="ARBA00000681"/>
    </source>
</evidence>
<comment type="caution">
    <text evidence="14">The sequence shown here is derived from an EMBL/GenBank/DDBJ whole genome shotgun (WGS) entry which is preliminary data.</text>
</comment>
<evidence type="ECO:0000259" key="13">
    <source>
        <dbReference type="PROSITE" id="PS51760"/>
    </source>
</evidence>
<dbReference type="InterPro" id="IPR008965">
    <property type="entry name" value="CBM2/CBM3_carb-bd_dom_sf"/>
</dbReference>
<keyword evidence="7 10" id="KW-0326">Glycosidase</keyword>
<feature type="compositionally biased region" description="Low complexity" evidence="11">
    <location>
        <begin position="354"/>
        <end position="366"/>
    </location>
</feature>
<dbReference type="InterPro" id="IPR017853">
    <property type="entry name" value="GH"/>
</dbReference>
<keyword evidence="15" id="KW-1185">Reference proteome</keyword>
<dbReference type="PRINTS" id="PR00134">
    <property type="entry name" value="GLHYDRLASE10"/>
</dbReference>
<dbReference type="InterPro" id="IPR018366">
    <property type="entry name" value="CBM2_CS"/>
</dbReference>
<dbReference type="InterPro" id="IPR001000">
    <property type="entry name" value="GH10_dom"/>
</dbReference>
<evidence type="ECO:0000256" key="5">
    <source>
        <dbReference type="ARBA" id="ARBA00022801"/>
    </source>
</evidence>
<comment type="catalytic activity">
    <reaction evidence="1 10">
        <text>Endohydrolysis of (1-&gt;4)-beta-D-xylosidic linkages in xylans.</text>
        <dbReference type="EC" id="3.2.1.8"/>
    </reaction>
</comment>
<keyword evidence="8 10" id="KW-0624">Polysaccharide degradation</keyword>
<evidence type="ECO:0000256" key="4">
    <source>
        <dbReference type="ARBA" id="ARBA00022729"/>
    </source>
</evidence>
<feature type="domain" description="GH10" evidence="13">
    <location>
        <begin position="39"/>
        <end position="349"/>
    </location>
</feature>
<dbReference type="PROSITE" id="PS51760">
    <property type="entry name" value="GH10_2"/>
    <property type="match status" value="1"/>
</dbReference>
<evidence type="ECO:0000313" key="14">
    <source>
        <dbReference type="EMBL" id="MDP9797890.1"/>
    </source>
</evidence>
<dbReference type="Pfam" id="PF00553">
    <property type="entry name" value="CBM_2"/>
    <property type="match status" value="1"/>
</dbReference>
<organism evidence="14 15">
    <name type="scientific">Catenuloplanes nepalensis</name>
    <dbReference type="NCBI Taxonomy" id="587533"/>
    <lineage>
        <taxon>Bacteria</taxon>
        <taxon>Bacillati</taxon>
        <taxon>Actinomycetota</taxon>
        <taxon>Actinomycetes</taxon>
        <taxon>Micromonosporales</taxon>
        <taxon>Micromonosporaceae</taxon>
        <taxon>Catenuloplanes</taxon>
    </lineage>
</organism>
<dbReference type="Gene3D" id="3.20.20.80">
    <property type="entry name" value="Glycosidases"/>
    <property type="match status" value="1"/>
</dbReference>
<evidence type="ECO:0000256" key="6">
    <source>
        <dbReference type="ARBA" id="ARBA00023277"/>
    </source>
</evidence>
<evidence type="ECO:0000259" key="12">
    <source>
        <dbReference type="PROSITE" id="PS51173"/>
    </source>
</evidence>
<evidence type="ECO:0000256" key="9">
    <source>
        <dbReference type="PROSITE-ProRule" id="PRU10061"/>
    </source>
</evidence>
<dbReference type="Gene3D" id="2.60.40.290">
    <property type="match status" value="1"/>
</dbReference>
<evidence type="ECO:0000256" key="2">
    <source>
        <dbReference type="ARBA" id="ARBA00007495"/>
    </source>
</evidence>
<protein>
    <recommendedName>
        <fullName evidence="10">Beta-xylanase</fullName>
        <ecNumber evidence="10">3.2.1.8</ecNumber>
    </recommendedName>
</protein>
<evidence type="ECO:0000256" key="3">
    <source>
        <dbReference type="ARBA" id="ARBA00022651"/>
    </source>
</evidence>
<dbReference type="EMBL" id="JAUSRA010000001">
    <property type="protein sequence ID" value="MDP9797890.1"/>
    <property type="molecule type" value="Genomic_DNA"/>
</dbReference>
<dbReference type="InterPro" id="IPR031158">
    <property type="entry name" value="GH10_AS"/>
</dbReference>
<evidence type="ECO:0000256" key="10">
    <source>
        <dbReference type="RuleBase" id="RU361174"/>
    </source>
</evidence>
<dbReference type="InterPro" id="IPR001919">
    <property type="entry name" value="CBD2"/>
</dbReference>
<dbReference type="RefSeq" id="WP_306835295.1">
    <property type="nucleotide sequence ID" value="NZ_JAUSRA010000001.1"/>
</dbReference>
<sequence length="483" mass="50960">MTDDSKRPPRRHRRPLQAAFAVLLAAGAVIAIPQLADAATTLQSLARAKGKTVGFALTSSYLNEPAYRNIADTEFNLVVAENAMKWSETEPSRNQFTYAAGDAVADYAASGGKQLYGHALVWHQQYPGWVDGISGGTDLLAAMKNHIANVAGHYAGEVVAWDVVNEAFEDNGSRRQSIFQTRIGDSYIEEAFKAARAADPAAKLCINDYSTDAINAKSTAIYNLVRDFTSRGVPIDCVGFQAHLILGQVPSDLQANLRRFADLGVDVRITELDVRLQTPADASELATQRSDYQKVFTACANVTRCTGVTVWGITDKYSWVPDVFPGYGAALMWDENYAKKPAYDGAAAGFGGTVTTPTPTTTTGSPSPNPTTPGPGGGCAVSYGVNQWNTGFTANVTVRNTGSGAVDGWTLRWSYTGGQTVTQSWSSSVTQSGTAVTATNAAWNASIPAGGSTSFGFNGTHSGSNPAPAAFTLNGAACSMAQG</sequence>
<dbReference type="PANTHER" id="PTHR31490">
    <property type="entry name" value="GLYCOSYL HYDROLASE"/>
    <property type="match status" value="1"/>
</dbReference>
<dbReference type="InterPro" id="IPR012291">
    <property type="entry name" value="CBM2_carb-bd_dom_sf"/>
</dbReference>
<dbReference type="SUPFAM" id="SSF51445">
    <property type="entry name" value="(Trans)glycosidases"/>
    <property type="match status" value="1"/>
</dbReference>
<evidence type="ECO:0000256" key="8">
    <source>
        <dbReference type="ARBA" id="ARBA00023326"/>
    </source>
</evidence>
<feature type="active site" description="Nucleophile" evidence="9">
    <location>
        <position position="271"/>
    </location>
</feature>
<keyword evidence="4" id="KW-0732">Signal</keyword>